<evidence type="ECO:0000313" key="2">
    <source>
        <dbReference type="Proteomes" id="UP000813672"/>
    </source>
</evidence>
<dbReference type="EMBL" id="JAGQAF010000023">
    <property type="protein sequence ID" value="MCE8540163.1"/>
    <property type="molecule type" value="Genomic_DNA"/>
</dbReference>
<evidence type="ECO:0000313" key="1">
    <source>
        <dbReference type="EMBL" id="MCE8540163.1"/>
    </source>
</evidence>
<protein>
    <submittedName>
        <fullName evidence="1">Pseudaminic acid cytidylyltransferase</fullName>
        <ecNumber evidence="1">2.7.7.81</ecNumber>
    </submittedName>
</protein>
<dbReference type="GO" id="GO:0008781">
    <property type="term" value="F:N-acylneuraminate cytidylyltransferase activity"/>
    <property type="evidence" value="ECO:0007669"/>
    <property type="project" value="TreeGrafter"/>
</dbReference>
<dbReference type="Pfam" id="PF02348">
    <property type="entry name" value="CTP_transf_3"/>
    <property type="match status" value="1"/>
</dbReference>
<keyword evidence="1" id="KW-0548">Nucleotidyltransferase</keyword>
<dbReference type="Proteomes" id="UP000813672">
    <property type="component" value="Unassembled WGS sequence"/>
</dbReference>
<reference evidence="1" key="1">
    <citation type="journal article" date="2021" name="Environ. Microbiol.">
        <title>Cryptic niche differentiation of novel sediment ecotypes of Rugeria pomeroyi correlates with nitrate respiration.</title>
        <authorList>
            <person name="Lin X."/>
            <person name="McNichol J."/>
            <person name="Chu X."/>
            <person name="Qian Y."/>
            <person name="Luo H."/>
        </authorList>
    </citation>
    <scope>NUCLEOTIDE SEQUENCE</scope>
    <source>
        <strain evidence="1">SZCCDBB064</strain>
    </source>
</reference>
<dbReference type="InterPro" id="IPR029044">
    <property type="entry name" value="Nucleotide-diphossugar_trans"/>
</dbReference>
<dbReference type="Gene3D" id="3.90.550.10">
    <property type="entry name" value="Spore Coat Polysaccharide Biosynthesis Protein SpsA, Chain A"/>
    <property type="match status" value="1"/>
</dbReference>
<dbReference type="PANTHER" id="PTHR21485:SF6">
    <property type="entry name" value="N-ACYLNEURAMINATE CYTIDYLYLTRANSFERASE-RELATED"/>
    <property type="match status" value="1"/>
</dbReference>
<dbReference type="InterPro" id="IPR003329">
    <property type="entry name" value="Cytidylyl_trans"/>
</dbReference>
<name>A0A9Q3ZPF9_9RHOB</name>
<comment type="caution">
    <text evidence="1">The sequence shown here is derived from an EMBL/GenBank/DDBJ whole genome shotgun (WGS) entry which is preliminary data.</text>
</comment>
<dbReference type="InterPro" id="IPR020039">
    <property type="entry name" value="PseF"/>
</dbReference>
<accession>A0A9Q3ZPF9</accession>
<dbReference type="RefSeq" id="WP_234222093.1">
    <property type="nucleotide sequence ID" value="NZ_JAGQAF010000023.1"/>
</dbReference>
<dbReference type="InterPro" id="IPR050793">
    <property type="entry name" value="CMP-NeuNAc_synthase"/>
</dbReference>
<organism evidence="1 2">
    <name type="scientific">Ruegeria pomeroyi</name>
    <dbReference type="NCBI Taxonomy" id="89184"/>
    <lineage>
        <taxon>Bacteria</taxon>
        <taxon>Pseudomonadati</taxon>
        <taxon>Pseudomonadota</taxon>
        <taxon>Alphaproteobacteria</taxon>
        <taxon>Rhodobacterales</taxon>
        <taxon>Roseobacteraceae</taxon>
        <taxon>Ruegeria</taxon>
    </lineage>
</organism>
<dbReference type="NCBIfam" id="TIGR03584">
    <property type="entry name" value="PseF"/>
    <property type="match status" value="1"/>
</dbReference>
<gene>
    <name evidence="1" type="primary">pseF</name>
    <name evidence="1" type="ORF">KBY27_22090</name>
</gene>
<dbReference type="PANTHER" id="PTHR21485">
    <property type="entry name" value="HAD SUPERFAMILY MEMBERS CMAS AND KDSC"/>
    <property type="match status" value="1"/>
</dbReference>
<dbReference type="SUPFAM" id="SSF53448">
    <property type="entry name" value="Nucleotide-diphospho-sugar transferases"/>
    <property type="match status" value="1"/>
</dbReference>
<dbReference type="EC" id="2.7.7.81" evidence="1"/>
<dbReference type="AlphaFoldDB" id="A0A9Q3ZPF9"/>
<dbReference type="CDD" id="cd02513">
    <property type="entry name" value="CMP-NeuAc_Synthase"/>
    <property type="match status" value="1"/>
</dbReference>
<sequence length="228" mass="25501">MKIALLPARGGSKRIPRKNIREFGGKPMIAWPIEAARASGLFDHVIVSTDDAEIADVARAAGAEVPFMRPDNLADDFSPTRVVINHAIRAMEEIHGRPVEMACCIYATAAFVRAEDLRAAHATLTERDDTRFVFAAATFAHPAQRAMVETGRGGVEMLFPEHAKTRSQDLAETFHDAGMFYWGRRDAFLDEHPMFGPQSRPHIMPRARTQDIDTPEDWDFAEALFRLL</sequence>
<keyword evidence="1" id="KW-0808">Transferase</keyword>
<proteinExistence type="predicted"/>